<dbReference type="InterPro" id="IPR032797">
    <property type="entry name" value="Mod21_N"/>
</dbReference>
<accession>A0A060T9N0</accession>
<gene>
    <name evidence="3" type="ORF">GNLVRS02_ARAD1C39050g</name>
</gene>
<feature type="compositionally biased region" description="Polar residues" evidence="1">
    <location>
        <begin position="171"/>
        <end position="182"/>
    </location>
</feature>
<protein>
    <submittedName>
        <fullName evidence="3">ARAD1C39050p</fullName>
    </submittedName>
</protein>
<name>A0A060T9N0_BLAAD</name>
<organism evidence="3">
    <name type="scientific">Blastobotrys adeninivorans</name>
    <name type="common">Yeast</name>
    <name type="synonym">Arxula adeninivorans</name>
    <dbReference type="NCBI Taxonomy" id="409370"/>
    <lineage>
        <taxon>Eukaryota</taxon>
        <taxon>Fungi</taxon>
        <taxon>Dikarya</taxon>
        <taxon>Ascomycota</taxon>
        <taxon>Saccharomycotina</taxon>
        <taxon>Dipodascomycetes</taxon>
        <taxon>Dipodascales</taxon>
        <taxon>Trichomonascaceae</taxon>
        <taxon>Blastobotrys</taxon>
    </lineage>
</organism>
<dbReference type="AlphaFoldDB" id="A0A060T9N0"/>
<evidence type="ECO:0000259" key="2">
    <source>
        <dbReference type="Pfam" id="PF14609"/>
    </source>
</evidence>
<feature type="domain" description="Gamma-Tubulin ring complex non-core subunit mod21 N-terminal" evidence="2">
    <location>
        <begin position="83"/>
        <end position="168"/>
    </location>
</feature>
<reference evidence="3" key="1">
    <citation type="submission" date="2014-02" db="EMBL/GenBank/DDBJ databases">
        <authorList>
            <person name="Genoscope - CEA"/>
        </authorList>
    </citation>
    <scope>NUCLEOTIDE SEQUENCE</scope>
    <source>
        <strain evidence="3">LS3</strain>
    </source>
</reference>
<evidence type="ECO:0000256" key="1">
    <source>
        <dbReference type="SAM" id="MobiDB-lite"/>
    </source>
</evidence>
<feature type="region of interest" description="Disordered" evidence="1">
    <location>
        <begin position="153"/>
        <end position="200"/>
    </location>
</feature>
<dbReference type="PhylomeDB" id="A0A060T9N0"/>
<dbReference type="EMBL" id="HG937693">
    <property type="protein sequence ID" value="CDP35592.1"/>
    <property type="molecule type" value="Genomic_DNA"/>
</dbReference>
<dbReference type="Pfam" id="PF14609">
    <property type="entry name" value="GCP5-Mod21_N"/>
    <property type="match status" value="1"/>
</dbReference>
<proteinExistence type="predicted"/>
<reference evidence="3" key="2">
    <citation type="submission" date="2014-06" db="EMBL/GenBank/DDBJ databases">
        <title>The complete genome of Blastobotrys (Arxula) adeninivorans LS3 - a yeast of biotechnological interest.</title>
        <authorList>
            <person name="Kunze G."/>
            <person name="Gaillardin C."/>
            <person name="Czernicka M."/>
            <person name="Durrens P."/>
            <person name="Martin T."/>
            <person name="Boer E."/>
            <person name="Gabaldon T."/>
            <person name="Cruz J."/>
            <person name="Talla E."/>
            <person name="Marck C."/>
            <person name="Goffeau A."/>
            <person name="Barbe V."/>
            <person name="Baret P."/>
            <person name="Baronian K."/>
            <person name="Beier S."/>
            <person name="Bleykasten C."/>
            <person name="Bode R."/>
            <person name="Casaregola S."/>
            <person name="Despons L."/>
            <person name="Fairhead C."/>
            <person name="Giersberg M."/>
            <person name="Gierski P."/>
            <person name="Hahnel U."/>
            <person name="Hartmann A."/>
            <person name="Jankowska D."/>
            <person name="Jubin C."/>
            <person name="Jung P."/>
            <person name="Lafontaine I."/>
            <person name="Leh-Louis V."/>
            <person name="Lemaire M."/>
            <person name="Marcet-Houben M."/>
            <person name="Mascher M."/>
            <person name="Morel G."/>
            <person name="Richard G.-F."/>
            <person name="Riechen J."/>
            <person name="Sacerdot C."/>
            <person name="Sarkar A."/>
            <person name="Savel G."/>
            <person name="Schacherer J."/>
            <person name="Sherman D."/>
            <person name="Straub M.-L."/>
            <person name="Stein N."/>
            <person name="Thierry A."/>
            <person name="Trautwein-Schult A."/>
            <person name="Westhof E."/>
            <person name="Worch S."/>
            <person name="Dujon B."/>
            <person name="Souciet J.-L."/>
            <person name="Wincker P."/>
            <person name="Scholz U."/>
            <person name="Neuveglise N."/>
        </authorList>
    </citation>
    <scope>NUCLEOTIDE SEQUENCE</scope>
    <source>
        <strain evidence="3">LS3</strain>
    </source>
</reference>
<sequence length="762" mass="87120">MMVVVDLNPTPVDSRWTRYMRDSQHDRAIKRELDELIQRVAPGTRYPLEWAFEKAKASYLSTNNEHVLARYDGWVEKINVVGQGDHAIALEERINEFRRHHYSNIAFGEFMELLLELHSDPIVNGRNSFEREPSPSQTQLVDWQEILEEDPLQGDHWSNPVYDENDDDFSTSDSSIETNETPQPLKGLGSSRSKSPEPRQLSFREVDCAPAIDLVQEISQGLACHDKNDSYSQVELVRECVYALTGSPCHLFEFSNEDGEDLKIIPKPEAVSRVSEYLSSDLWLALAKEMASFATHLEYGKKYSRYENLSSLSHFKWFVNPLAELCNQLNDEIQSLCNDLLNCHLTSNGRGSSVFSIASIVRKRLGPFIPLLNLISTLADGEVHDAVLLDSTLERLMVEPQSVVLSEFFLRIIKNYTSDLFIWMNSGVLPTNHLERKFLVNCSDSNGQEATQYRAWAESVQLGPSPVVIGSMANSVLKTGRISRFLSVIDRDSLPVSTKFIPKNCTKLGDLDSIFLQLSNWVEIVEKDHLKALNDALTGAGLWKVFDLYQGMYLTLGCEEKHDRFMSGVLDRIDHVDVHAIQELFDDCFPCLGMVVWDPSNFQLDFTLERSVLSRQIISDKDTTVFQKIWNVLFQFYRAGRRLSLLPSSPERLRSLGYLNLIRFYCCEHVLRPLTAEFMGKVSNQAIDIFALYEKYIQDVSSRVFGIYDRPCMREFLQRCNNGDHVGYLDRAYQELRNDITDNGPQDLKGVMQGHCLDHINE</sequence>
<evidence type="ECO:0000313" key="3">
    <source>
        <dbReference type="EMBL" id="CDP35592.1"/>
    </source>
</evidence>